<protein>
    <submittedName>
        <fullName evidence="1">Pentapeptide repeat protein yybg</fullName>
    </submittedName>
</protein>
<sequence length="187" mass="22913">MMLLKIFSNKVIIMEKTRYEHDCEKCQWLCCVVPEINWKEFSFEKEIEVPCRHLEIKDCYKCKIHDVLEDKWLTGCLKFTCNWAWQIVSESYSKSWIYWDKNPESKDEIFNNYSSLKLAHELIKLINENFEKIKTLSQEDRWKLAKIKYKYEKLSFYFENRKVLNLNQGEILADLFEYTLLIWKYKN</sequence>
<comment type="caution">
    <text evidence="1">The sequence shown here is derived from an EMBL/GenBank/DDBJ whole genome shotgun (WGS) entry which is preliminary data.</text>
</comment>
<dbReference type="AlphaFoldDB" id="K2FV86"/>
<accession>K2FV86</accession>
<reference evidence="1" key="1">
    <citation type="journal article" date="2012" name="Science">
        <title>Fermentation, hydrogen, and sulfur metabolism in multiple uncultivated bacterial phyla.</title>
        <authorList>
            <person name="Wrighton K.C."/>
            <person name="Thomas B.C."/>
            <person name="Sharon I."/>
            <person name="Miller C.S."/>
            <person name="Castelle C.J."/>
            <person name="VerBerkmoes N.C."/>
            <person name="Wilkins M.J."/>
            <person name="Hettich R.L."/>
            <person name="Lipton M.S."/>
            <person name="Williams K.H."/>
            <person name="Long P.E."/>
            <person name="Banfield J.F."/>
        </authorList>
    </citation>
    <scope>NUCLEOTIDE SEQUENCE [LARGE SCALE GENOMIC DNA]</scope>
</reference>
<organism evidence="1">
    <name type="scientific">uncultured bacterium</name>
    <name type="common">gcode 4</name>
    <dbReference type="NCBI Taxonomy" id="1234023"/>
    <lineage>
        <taxon>Bacteria</taxon>
        <taxon>environmental samples</taxon>
    </lineage>
</organism>
<proteinExistence type="predicted"/>
<evidence type="ECO:0000313" key="1">
    <source>
        <dbReference type="EMBL" id="EKE26878.1"/>
    </source>
</evidence>
<name>K2FV86_9BACT</name>
<dbReference type="EMBL" id="AMFJ01000649">
    <property type="protein sequence ID" value="EKE26878.1"/>
    <property type="molecule type" value="Genomic_DNA"/>
</dbReference>
<gene>
    <name evidence="1" type="ORF">ACD_4C00133G0006</name>
</gene>